<dbReference type="Gene3D" id="1.10.357.10">
    <property type="entry name" value="Tetracycline Repressor, domain 2"/>
    <property type="match status" value="1"/>
</dbReference>
<comment type="caution">
    <text evidence="2">The sequence shown here is derived from an EMBL/GenBank/DDBJ whole genome shotgun (WGS) entry which is preliminary data.</text>
</comment>
<dbReference type="InterPro" id="IPR041673">
    <property type="entry name" value="TetR_C_23"/>
</dbReference>
<organism evidence="2 3">
    <name type="scientific">Flavobacterium jumunjinense</name>
    <dbReference type="NCBI Taxonomy" id="998845"/>
    <lineage>
        <taxon>Bacteria</taxon>
        <taxon>Pseudomonadati</taxon>
        <taxon>Bacteroidota</taxon>
        <taxon>Flavobacteriia</taxon>
        <taxon>Flavobacteriales</taxon>
        <taxon>Flavobacteriaceae</taxon>
        <taxon>Flavobacterium</taxon>
    </lineage>
</organism>
<reference evidence="2 3" key="1">
    <citation type="submission" date="2024-09" db="EMBL/GenBank/DDBJ databases">
        <authorList>
            <person name="Sun Q."/>
            <person name="Mori K."/>
        </authorList>
    </citation>
    <scope>NUCLEOTIDE SEQUENCE [LARGE SCALE GENOMIC DNA]</scope>
    <source>
        <strain evidence="2 3">CECT 7955</strain>
    </source>
</reference>
<dbReference type="SUPFAM" id="SSF48498">
    <property type="entry name" value="Tetracyclin repressor-like, C-terminal domain"/>
    <property type="match status" value="1"/>
</dbReference>
<accession>A0ABV5GKC6</accession>
<dbReference type="RefSeq" id="WP_236456558.1">
    <property type="nucleotide sequence ID" value="NZ_CBCSGE010000011.1"/>
</dbReference>
<proteinExistence type="predicted"/>
<name>A0ABV5GKC6_9FLAO</name>
<sequence length="217" mass="26124">MAKKVTITKEFLMNEYSKFILENAKKPHTIFHFCQHLKIEEKDFYQFFPSFEKIEEQVFDNFFENTIELLHKSDEYSNYDAKTKLLSFYFTYFELMTANRSLVLYLLETDKMKLQNLKKLASFRIHFKQFIDSLNIKTFEIPQETIQKIQEKSVSEASWIQFLMTLKFWIDDTSPSFEKTDVFIEKSIHASFDLLDLSPIKNIIDFGKFLWNEKVKM</sequence>
<keyword evidence="3" id="KW-1185">Reference proteome</keyword>
<evidence type="ECO:0000313" key="2">
    <source>
        <dbReference type="EMBL" id="MFB9095842.1"/>
    </source>
</evidence>
<evidence type="ECO:0000313" key="3">
    <source>
        <dbReference type="Proteomes" id="UP001589607"/>
    </source>
</evidence>
<protein>
    <submittedName>
        <fullName evidence="2">TetR family transcriptional regulator C-terminal domain-containing protein</fullName>
    </submittedName>
</protein>
<feature type="domain" description="Tetracyclin repressor-like C-terminal" evidence="1">
    <location>
        <begin position="84"/>
        <end position="210"/>
    </location>
</feature>
<dbReference type="Proteomes" id="UP001589607">
    <property type="component" value="Unassembled WGS sequence"/>
</dbReference>
<gene>
    <name evidence="2" type="ORF">ACFFVF_04895</name>
</gene>
<evidence type="ECO:0000259" key="1">
    <source>
        <dbReference type="Pfam" id="PF17931"/>
    </source>
</evidence>
<dbReference type="InterPro" id="IPR036271">
    <property type="entry name" value="Tet_transcr_reg_TetR-rel_C_sf"/>
</dbReference>
<dbReference type="Pfam" id="PF17931">
    <property type="entry name" value="TetR_C_23"/>
    <property type="match status" value="1"/>
</dbReference>
<dbReference type="EMBL" id="JBHMEY010000010">
    <property type="protein sequence ID" value="MFB9095842.1"/>
    <property type="molecule type" value="Genomic_DNA"/>
</dbReference>